<evidence type="ECO:0000256" key="3">
    <source>
        <dbReference type="SAM" id="SignalP"/>
    </source>
</evidence>
<feature type="compositionally biased region" description="Polar residues" evidence="1">
    <location>
        <begin position="269"/>
        <end position="285"/>
    </location>
</feature>
<dbReference type="InterPro" id="IPR013783">
    <property type="entry name" value="Ig-like_fold"/>
</dbReference>
<evidence type="ECO:0000313" key="6">
    <source>
        <dbReference type="Proteomes" id="UP001311232"/>
    </source>
</evidence>
<dbReference type="SMART" id="SM00409">
    <property type="entry name" value="IG"/>
    <property type="match status" value="1"/>
</dbReference>
<gene>
    <name evidence="5" type="ORF">CRENBAI_004937</name>
</gene>
<dbReference type="Proteomes" id="UP001311232">
    <property type="component" value="Unassembled WGS sequence"/>
</dbReference>
<keyword evidence="2" id="KW-0472">Membrane</keyword>
<proteinExistence type="predicted"/>
<dbReference type="InterPro" id="IPR036179">
    <property type="entry name" value="Ig-like_dom_sf"/>
</dbReference>
<keyword evidence="6" id="KW-1185">Reference proteome</keyword>
<dbReference type="Gene3D" id="2.60.40.10">
    <property type="entry name" value="Immunoglobulins"/>
    <property type="match status" value="1"/>
</dbReference>
<dbReference type="InterPro" id="IPR003599">
    <property type="entry name" value="Ig_sub"/>
</dbReference>
<keyword evidence="3" id="KW-0732">Signal</keyword>
<name>A0AAV9QPM4_9TELE</name>
<feature type="signal peptide" evidence="3">
    <location>
        <begin position="1"/>
        <end position="17"/>
    </location>
</feature>
<dbReference type="AlphaFoldDB" id="A0AAV9QPM4"/>
<feature type="chain" id="PRO_5043776643" description="Immunoglobulin domain-containing protein" evidence="3">
    <location>
        <begin position="18"/>
        <end position="291"/>
    </location>
</feature>
<reference evidence="5 6" key="1">
    <citation type="submission" date="2021-06" db="EMBL/GenBank/DDBJ databases">
        <authorList>
            <person name="Palmer J.M."/>
        </authorList>
    </citation>
    <scope>NUCLEOTIDE SEQUENCE [LARGE SCALE GENOMIC DNA]</scope>
    <source>
        <strain evidence="5 6">MEX-2019</strain>
        <tissue evidence="5">Muscle</tissue>
    </source>
</reference>
<protein>
    <recommendedName>
        <fullName evidence="4">Immunoglobulin domain-containing protein</fullName>
    </recommendedName>
</protein>
<comment type="caution">
    <text evidence="5">The sequence shown here is derived from an EMBL/GenBank/DDBJ whole genome shotgun (WGS) entry which is preliminary data.</text>
</comment>
<keyword evidence="2" id="KW-0812">Transmembrane</keyword>
<feature type="region of interest" description="Disordered" evidence="1">
    <location>
        <begin position="269"/>
        <end position="291"/>
    </location>
</feature>
<dbReference type="SUPFAM" id="SSF48726">
    <property type="entry name" value="Immunoglobulin"/>
    <property type="match status" value="1"/>
</dbReference>
<evidence type="ECO:0000313" key="5">
    <source>
        <dbReference type="EMBL" id="KAK5598752.1"/>
    </source>
</evidence>
<organism evidence="5 6">
    <name type="scientific">Crenichthys baileyi</name>
    <name type="common">White River springfish</name>
    <dbReference type="NCBI Taxonomy" id="28760"/>
    <lineage>
        <taxon>Eukaryota</taxon>
        <taxon>Metazoa</taxon>
        <taxon>Chordata</taxon>
        <taxon>Craniata</taxon>
        <taxon>Vertebrata</taxon>
        <taxon>Euteleostomi</taxon>
        <taxon>Actinopterygii</taxon>
        <taxon>Neopterygii</taxon>
        <taxon>Teleostei</taxon>
        <taxon>Neoteleostei</taxon>
        <taxon>Acanthomorphata</taxon>
        <taxon>Ovalentaria</taxon>
        <taxon>Atherinomorphae</taxon>
        <taxon>Cyprinodontiformes</taxon>
        <taxon>Goodeidae</taxon>
        <taxon>Crenichthys</taxon>
    </lineage>
</organism>
<evidence type="ECO:0000256" key="2">
    <source>
        <dbReference type="SAM" id="Phobius"/>
    </source>
</evidence>
<feature type="transmembrane region" description="Helical" evidence="2">
    <location>
        <begin position="144"/>
        <end position="167"/>
    </location>
</feature>
<dbReference type="EMBL" id="JAHHUM010003011">
    <property type="protein sequence ID" value="KAK5598752.1"/>
    <property type="molecule type" value="Genomic_DNA"/>
</dbReference>
<feature type="domain" description="Immunoglobulin" evidence="4">
    <location>
        <begin position="20"/>
        <end position="116"/>
    </location>
</feature>
<accession>A0AAV9QPM4</accession>
<evidence type="ECO:0000259" key="4">
    <source>
        <dbReference type="SMART" id="SM00409"/>
    </source>
</evidence>
<keyword evidence="2" id="KW-1133">Transmembrane helix</keyword>
<sequence>MDLLWIVLLAVLVCSEAQNMINVTGELGQDVPLTCSFSSPDIIWVMEVHNRIRAGIGRTYSSDPTYYSPDLETKYSISENRLLVRNLSAEDSRFYFCGRKDDGRTVYGDTIRLTTNTSVSPTPSTNICRKSASENRKEWQKEPVIIGFVALNGVLFAVVLGFICVSVKKKGCCCCSMKDSVEYSLDQQEMQNPQYQKIQLPPTQFLSECIYSKAQLSDAGDVEKLQNLKKKVARKLQKFQFLSIKPTWMVRKPGKSDDCHLHACENKELNLSPSEGPQSPKTQKCPTPEGW</sequence>
<evidence type="ECO:0000256" key="1">
    <source>
        <dbReference type="SAM" id="MobiDB-lite"/>
    </source>
</evidence>